<dbReference type="InterPro" id="IPR029018">
    <property type="entry name" value="Hex-like_dom2"/>
</dbReference>
<keyword evidence="9" id="KW-0812">Transmembrane</keyword>
<evidence type="ECO:0000256" key="4">
    <source>
        <dbReference type="ARBA" id="ARBA00023295"/>
    </source>
</evidence>
<dbReference type="PANTHER" id="PTHR12872">
    <property type="entry name" value="ALPHA-N-ACETYLGLUCOSAMINIDASE"/>
    <property type="match status" value="1"/>
</dbReference>
<feature type="transmembrane region" description="Helical" evidence="9">
    <location>
        <begin position="383"/>
        <end position="405"/>
    </location>
</feature>
<evidence type="ECO:0000256" key="8">
    <source>
        <dbReference type="ARBA" id="ARBA00072202"/>
    </source>
</evidence>
<dbReference type="GO" id="GO:0004561">
    <property type="term" value="F:alpha-N-acetylglucosaminidase activity"/>
    <property type="evidence" value="ECO:0007669"/>
    <property type="project" value="UniProtKB-EC"/>
</dbReference>
<keyword evidence="9" id="KW-0472">Membrane</keyword>
<dbReference type="GO" id="GO:0048731">
    <property type="term" value="P:system development"/>
    <property type="evidence" value="ECO:0007669"/>
    <property type="project" value="UniProtKB-ARBA"/>
</dbReference>
<dbReference type="Gene3D" id="3.30.379.10">
    <property type="entry name" value="Chitobiase/beta-hexosaminidase domain 2-like"/>
    <property type="match status" value="1"/>
</dbReference>
<keyword evidence="4" id="KW-0326">Glycosidase</keyword>
<dbReference type="SUPFAM" id="SSF50800">
    <property type="entry name" value="PK beta-barrel domain-like"/>
    <property type="match status" value="1"/>
</dbReference>
<dbReference type="InterPro" id="IPR007781">
    <property type="entry name" value="NAGLU"/>
</dbReference>
<evidence type="ECO:0000256" key="2">
    <source>
        <dbReference type="ARBA" id="ARBA00022801"/>
    </source>
</evidence>
<dbReference type="InterPro" id="IPR024240">
    <property type="entry name" value="NAGLU_N"/>
</dbReference>
<dbReference type="Pfam" id="PF03473">
    <property type="entry name" value="MOSC"/>
    <property type="match status" value="1"/>
</dbReference>
<dbReference type="Proteomes" id="UP001168990">
    <property type="component" value="Unassembled WGS sequence"/>
</dbReference>
<sequence>MPSFISWRVGIALSCGATMAGLFIFRNWLMKLSNINKLNDTRNNKNFINNDKKTLESELLSELPEPRWVKVGEIKELYYYPLKSGRGKEINNCVFTESGISITNNNYLTLRDRMFLVYNEDNGRFITGRNYPTLILVSLYAVDKFSVRLEAVGMPPLIFQLPKNSETISGNVNCTMWWGETVKCIDCGNAPAEWISKFLTGTNSGLRVGLASSHRRNLLEGPWEKFTKVYKTLRSDDTGLFADLTSYMLMTDSSLNELNKKLKSPVTSLQFRPNIIVSSPEPFAEDNWEWIKIGNCVVIRNVKPCPRCKMTRIDPVTGTVDDNEPLKTLKTFREQLDPKKIAVDGNAPLLGIYCGLYSSGNVKIGDDVFVHMPKNIFPTKIEIIVMAMKIILCWFIVCIIFNISFGNRHKIDGFENTLGHLKPERSSDSQAKAVQQLINRVIGKKSKWFSIIIDGTIGPKGKDTFRISKRNDEKIEIIATSGVSAAWGFHYYLKNYCHCHISWDGNQIELPNIFPDAHITVTSNDRFRYYQNVCTAGYSSTWWQWEQWEKNIDWMALNGINLALAFHGQEAIWERVYLQLNFTREEINEQFGGPAFLPWARMGNIRGWGGPLSPAWHNHTIILQHKILERMRELGISPVLPAFAGHVPRAFTRVFPTANLSKTEAWNEFEDKYCCPYLLSPSDPLFKIIGGKFLQAYIDEFGTDHVYNCDTFNENEPSKSDLESLKNIGAAVYSAMTSVDPQAIWIMQGWLFVNDFDFWTEPRVKAFVTSVPIGKMIVLDLQSEQFPQYSRLKSYYGQPFIWCMLHNFGGTLGMFGSAEIINKRVIEARKMTGSTMIGTGLTPEGINQNYVIYELMNEMAYRNKSVDLDAWFEYYSVRRYGAWNEYATTAWRILGRTVYDFIGLERIRGHYVITRRPSLKIQPWTWYKPNLMLSAWDNIIKAQHGRMNNTLYKHDLVDITRQSLQLIAEDIYLNIKAAFYKKHLTELTVQCNSLANIFDDLERILAASENFLLGKWLNDARLLGTNDDERNLYEYNARNQITLWGPDGQIHDYANKQWSGVMSDYFKARWVIFLKALIFSIGENEKFNSSIVDKKMFDEVEKPFTFSRKNYSTVPQGDVVEIATAINKKWRRHNFTLINKKLKSQKISHDELE</sequence>
<dbReference type="SUPFAM" id="SSF141673">
    <property type="entry name" value="MOSC N-terminal domain-like"/>
    <property type="match status" value="1"/>
</dbReference>
<evidence type="ECO:0000256" key="9">
    <source>
        <dbReference type="SAM" id="Phobius"/>
    </source>
</evidence>
<dbReference type="Pfam" id="PF12971">
    <property type="entry name" value="NAGLU_N"/>
    <property type="match status" value="1"/>
</dbReference>
<dbReference type="Gene3D" id="1.20.120.670">
    <property type="entry name" value="N-acetyl-b-d-glucoasminidase"/>
    <property type="match status" value="1"/>
</dbReference>
<dbReference type="PROSITE" id="PS51340">
    <property type="entry name" value="MOSC"/>
    <property type="match status" value="1"/>
</dbReference>
<evidence type="ECO:0000256" key="5">
    <source>
        <dbReference type="ARBA" id="ARBA00052030"/>
    </source>
</evidence>
<dbReference type="PANTHER" id="PTHR12872:SF1">
    <property type="entry name" value="ALPHA-N-ACETYLGLUCOSAMINIDASE"/>
    <property type="match status" value="1"/>
</dbReference>
<proteinExistence type="inferred from homology"/>
<dbReference type="Pfam" id="PF03476">
    <property type="entry name" value="MOSC_N"/>
    <property type="match status" value="1"/>
</dbReference>
<evidence type="ECO:0000256" key="7">
    <source>
        <dbReference type="ARBA" id="ARBA00066522"/>
    </source>
</evidence>
<accession>A0AA39FVS9</accession>
<keyword evidence="3" id="KW-0325">Glycoprotein</keyword>
<organism evidence="11 12">
    <name type="scientific">Microctonus aethiopoides</name>
    <dbReference type="NCBI Taxonomy" id="144406"/>
    <lineage>
        <taxon>Eukaryota</taxon>
        <taxon>Metazoa</taxon>
        <taxon>Ecdysozoa</taxon>
        <taxon>Arthropoda</taxon>
        <taxon>Hexapoda</taxon>
        <taxon>Insecta</taxon>
        <taxon>Pterygota</taxon>
        <taxon>Neoptera</taxon>
        <taxon>Endopterygota</taxon>
        <taxon>Hymenoptera</taxon>
        <taxon>Apocrita</taxon>
        <taxon>Ichneumonoidea</taxon>
        <taxon>Braconidae</taxon>
        <taxon>Euphorinae</taxon>
        <taxon>Microctonus</taxon>
    </lineage>
</organism>
<evidence type="ECO:0000259" key="10">
    <source>
        <dbReference type="PROSITE" id="PS51340"/>
    </source>
</evidence>
<comment type="caution">
    <text evidence="11">The sequence shown here is derived from an EMBL/GenBank/DDBJ whole genome shotgun (WGS) entry which is preliminary data.</text>
</comment>
<keyword evidence="9" id="KW-1133">Transmembrane helix</keyword>
<keyword evidence="12" id="KW-1185">Reference proteome</keyword>
<dbReference type="InterPro" id="IPR024733">
    <property type="entry name" value="NAGLU_tim-barrel"/>
</dbReference>
<reference evidence="11" key="1">
    <citation type="journal article" date="2023" name="bioRxiv">
        <title>Scaffold-level genome assemblies of two parasitoid biocontrol wasps reveal the parthenogenesis mechanism and an associated novel virus.</title>
        <authorList>
            <person name="Inwood S."/>
            <person name="Skelly J."/>
            <person name="Guhlin J."/>
            <person name="Harrop T."/>
            <person name="Goldson S."/>
            <person name="Dearden P."/>
        </authorList>
    </citation>
    <scope>NUCLEOTIDE SEQUENCE</scope>
    <source>
        <strain evidence="11">Irish</strain>
        <tissue evidence="11">Whole body</tissue>
    </source>
</reference>
<dbReference type="InterPro" id="IPR024732">
    <property type="entry name" value="NAGLU_C"/>
</dbReference>
<reference evidence="11" key="2">
    <citation type="submission" date="2023-03" db="EMBL/GenBank/DDBJ databases">
        <authorList>
            <person name="Inwood S.N."/>
            <person name="Skelly J.G."/>
            <person name="Guhlin J."/>
            <person name="Harrop T.W.R."/>
            <person name="Goldson S.G."/>
            <person name="Dearden P.K."/>
        </authorList>
    </citation>
    <scope>NUCLEOTIDE SEQUENCE</scope>
    <source>
        <strain evidence="11">Irish</strain>
        <tissue evidence="11">Whole body</tissue>
    </source>
</reference>
<evidence type="ECO:0000313" key="12">
    <source>
        <dbReference type="Proteomes" id="UP001168990"/>
    </source>
</evidence>
<keyword evidence="1" id="KW-0732">Signal</keyword>
<evidence type="ECO:0000256" key="3">
    <source>
        <dbReference type="ARBA" id="ARBA00023180"/>
    </source>
</evidence>
<dbReference type="InterPro" id="IPR011037">
    <property type="entry name" value="Pyrv_Knase-like_insert_dom_sf"/>
</dbReference>
<protein>
    <recommendedName>
        <fullName evidence="8">Alpha-N-acetylglucosaminidase</fullName>
        <ecNumber evidence="7">3.2.1.50</ecNumber>
    </recommendedName>
</protein>
<name>A0AA39FVS9_9HYME</name>
<dbReference type="GO" id="GO:0030170">
    <property type="term" value="F:pyridoxal phosphate binding"/>
    <property type="evidence" value="ECO:0007669"/>
    <property type="project" value="InterPro"/>
</dbReference>
<dbReference type="EMBL" id="JAQQBS010000001">
    <property type="protein sequence ID" value="KAK0176774.1"/>
    <property type="molecule type" value="Genomic_DNA"/>
</dbReference>
<feature type="transmembrane region" description="Helical" evidence="9">
    <location>
        <begin position="6"/>
        <end position="25"/>
    </location>
</feature>
<evidence type="ECO:0000256" key="6">
    <source>
        <dbReference type="ARBA" id="ARBA00060996"/>
    </source>
</evidence>
<comment type="catalytic activity">
    <reaction evidence="5">
        <text>Hydrolysis of terminal non-reducing N-acetyl-D-glucosamine residues in N-acetyl-alpha-D-glucosaminides.</text>
        <dbReference type="EC" id="3.2.1.50"/>
    </reaction>
</comment>
<dbReference type="FunFam" id="3.20.20.80:FF:000107">
    <property type="entry name" value="Alpha-N-acetylglucosaminidase family"/>
    <property type="match status" value="1"/>
</dbReference>
<evidence type="ECO:0000313" key="11">
    <source>
        <dbReference type="EMBL" id="KAK0176774.1"/>
    </source>
</evidence>
<dbReference type="Pfam" id="PF05089">
    <property type="entry name" value="NAGLU"/>
    <property type="match status" value="1"/>
</dbReference>
<dbReference type="Gene3D" id="3.20.20.80">
    <property type="entry name" value="Glycosidases"/>
    <property type="match status" value="1"/>
</dbReference>
<dbReference type="GO" id="GO:0030151">
    <property type="term" value="F:molybdenum ion binding"/>
    <property type="evidence" value="ECO:0007669"/>
    <property type="project" value="InterPro"/>
</dbReference>
<dbReference type="AlphaFoldDB" id="A0AA39FVS9"/>
<keyword evidence="2" id="KW-0378">Hydrolase</keyword>
<gene>
    <name evidence="11" type="ORF">PV328_000879</name>
</gene>
<dbReference type="InterPro" id="IPR005303">
    <property type="entry name" value="MOCOS_middle"/>
</dbReference>
<comment type="similarity">
    <text evidence="6">Belongs to the glycosyl hydrolase 89 family.</text>
</comment>
<dbReference type="Pfam" id="PF12972">
    <property type="entry name" value="NAGLU_C"/>
    <property type="match status" value="1"/>
</dbReference>
<evidence type="ECO:0000256" key="1">
    <source>
        <dbReference type="ARBA" id="ARBA00022729"/>
    </source>
</evidence>
<feature type="domain" description="MOSC" evidence="10">
    <location>
        <begin position="216"/>
        <end position="371"/>
    </location>
</feature>
<dbReference type="InterPro" id="IPR005302">
    <property type="entry name" value="MoCF_Sase_C"/>
</dbReference>
<dbReference type="EC" id="3.2.1.50" evidence="7"/>